<gene>
    <name evidence="1" type="ORF">E8L99_22205</name>
</gene>
<dbReference type="RefSeq" id="WP_137101605.1">
    <property type="nucleotide sequence ID" value="NZ_CP039865.1"/>
</dbReference>
<dbReference type="PANTHER" id="PTHR43737">
    <property type="entry name" value="BLL7424 PROTEIN"/>
    <property type="match status" value="1"/>
</dbReference>
<dbReference type="KEGG" id="paqt:E8L99_22205"/>
<evidence type="ECO:0000313" key="1">
    <source>
        <dbReference type="EMBL" id="QCK88278.1"/>
    </source>
</evidence>
<protein>
    <submittedName>
        <fullName evidence="1">DUF1501 domain-containing protein</fullName>
    </submittedName>
</protein>
<proteinExistence type="predicted"/>
<accession>A0A4D7QKX3</accession>
<sequence length="407" mass="43352">MSQGAVPDSCGHWSPSRRAILGTAGMLFAWGLAPRIARAAGRDPRLLVVVLRGGLDGLSFAPPIGDPAYRDLRGTIALGLEGEKPALPLDGFFALHPAMPGLHRLYQDKQALIVHAVATPYRERSHFDGQDMLESGTERPGFHDNGWLNRALATLPGDALRRPPLIGVGPIVPLVARGAAPVMAWQPQSLPPAGDDLNRRLMDLYRHTDLQLAEVLARRVDPEIGRAATEATRRQSAYVVQALTGAVRFLARPDGPRIGALALDGFDTHANEGGATGQLANRLAAIDEALGEAKTLLGDAWRETAIVFVTEFGRTARINGTEGTDHGTGTVTLMVGGAVRGGRVIADWPGLAPSNLHEARDLKPTTDLRAVLKGVLRDHVGADARKLGETVFPGSIGVKPMDRLVVV</sequence>
<dbReference type="Proteomes" id="UP000298588">
    <property type="component" value="Chromosome"/>
</dbReference>
<dbReference type="PANTHER" id="PTHR43737:SF1">
    <property type="entry name" value="DUF1501 DOMAIN-CONTAINING PROTEIN"/>
    <property type="match status" value="1"/>
</dbReference>
<evidence type="ECO:0000313" key="2">
    <source>
        <dbReference type="Proteomes" id="UP000298588"/>
    </source>
</evidence>
<dbReference type="OrthoDB" id="9779968at2"/>
<keyword evidence="2" id="KW-1185">Reference proteome</keyword>
<name>A0A4D7QKX3_9HYPH</name>
<dbReference type="EMBL" id="CP039865">
    <property type="protein sequence ID" value="QCK88278.1"/>
    <property type="molecule type" value="Genomic_DNA"/>
</dbReference>
<dbReference type="Pfam" id="PF07394">
    <property type="entry name" value="DUF1501"/>
    <property type="match status" value="1"/>
</dbReference>
<dbReference type="InterPro" id="IPR010869">
    <property type="entry name" value="DUF1501"/>
</dbReference>
<reference evidence="1 2" key="1">
    <citation type="submission" date="2019-04" db="EMBL/GenBank/DDBJ databases">
        <title>Phreatobacter aquaticus sp. nov.</title>
        <authorList>
            <person name="Choi A."/>
            <person name="Baek K."/>
        </authorList>
    </citation>
    <scope>NUCLEOTIDE SEQUENCE [LARGE SCALE GENOMIC DNA]</scope>
    <source>
        <strain evidence="1 2">NMCR1094</strain>
    </source>
</reference>
<dbReference type="AlphaFoldDB" id="A0A4D7QKX3"/>
<organism evidence="1 2">
    <name type="scientific">Phreatobacter aquaticus</name>
    <dbReference type="NCBI Taxonomy" id="2570229"/>
    <lineage>
        <taxon>Bacteria</taxon>
        <taxon>Pseudomonadati</taxon>
        <taxon>Pseudomonadota</taxon>
        <taxon>Alphaproteobacteria</taxon>
        <taxon>Hyphomicrobiales</taxon>
        <taxon>Phreatobacteraceae</taxon>
        <taxon>Phreatobacter</taxon>
    </lineage>
</organism>